<reference evidence="4 5" key="1">
    <citation type="journal article" date="2015" name="Genome Announc.">
        <title>Draft Genome Sequence of Burkholderia sp. Strain PML1(12), an Ectomycorrhizosphere-Inhabiting Bacterium with Effective Mineral-Weathering Ability.</title>
        <authorList>
            <person name="Uroz S."/>
            <person name="Oger P."/>
        </authorList>
    </citation>
    <scope>NUCLEOTIDE SEQUENCE [LARGE SCALE GENOMIC DNA]</scope>
    <source>
        <strain evidence="5">PML1(12)</strain>
    </source>
</reference>
<dbReference type="GO" id="GO:1990351">
    <property type="term" value="C:transporter complex"/>
    <property type="evidence" value="ECO:0007669"/>
    <property type="project" value="TreeGrafter"/>
</dbReference>
<feature type="chain" id="PRO_5008989436" description="LPS-assembly protein LptD" evidence="2">
    <location>
        <begin position="22"/>
        <end position="768"/>
    </location>
</feature>
<feature type="signal peptide" evidence="2">
    <location>
        <begin position="1"/>
        <end position="21"/>
    </location>
</feature>
<name>A0A0J1CSX1_9BURK</name>
<comment type="function">
    <text evidence="2">Together with LptE, is involved in the assembly of lipopolysaccharide (LPS) at the surface of the outer membrane.</text>
</comment>
<keyword evidence="1 2" id="KW-0732">Signal</keyword>
<dbReference type="InterPro" id="IPR007543">
    <property type="entry name" value="LptD_C"/>
</dbReference>
<dbReference type="GO" id="GO:0043165">
    <property type="term" value="P:Gram-negative-bacterium-type cell outer membrane assembly"/>
    <property type="evidence" value="ECO:0007669"/>
    <property type="project" value="UniProtKB-UniRule"/>
</dbReference>
<dbReference type="Proteomes" id="UP000035963">
    <property type="component" value="Unassembled WGS sequence"/>
</dbReference>
<evidence type="ECO:0000256" key="1">
    <source>
        <dbReference type="ARBA" id="ARBA00022729"/>
    </source>
</evidence>
<keyword evidence="5" id="KW-1185">Reference proteome</keyword>
<evidence type="ECO:0000313" key="5">
    <source>
        <dbReference type="Proteomes" id="UP000035963"/>
    </source>
</evidence>
<dbReference type="RefSeq" id="WP_047849219.1">
    <property type="nucleotide sequence ID" value="NZ_AEJF01000143.1"/>
</dbReference>
<dbReference type="AlphaFoldDB" id="A0A0J1CSX1"/>
<comment type="similarity">
    <text evidence="2">Belongs to the LptD family.</text>
</comment>
<evidence type="ECO:0000313" key="4">
    <source>
        <dbReference type="EMBL" id="KLU23735.1"/>
    </source>
</evidence>
<keyword evidence="2" id="KW-0998">Cell outer membrane</keyword>
<dbReference type="GO" id="GO:0009279">
    <property type="term" value="C:cell outer membrane"/>
    <property type="evidence" value="ECO:0007669"/>
    <property type="project" value="UniProtKB-SubCell"/>
</dbReference>
<dbReference type="InterPro" id="IPR050218">
    <property type="entry name" value="LptD"/>
</dbReference>
<dbReference type="PANTHER" id="PTHR30189:SF1">
    <property type="entry name" value="LPS-ASSEMBLY PROTEIN LPTD"/>
    <property type="match status" value="1"/>
</dbReference>
<comment type="caution">
    <text evidence="2">Lacks conserved residue(s) required for the propagation of feature annotation.</text>
</comment>
<sequence length="768" mass="84336" precursor="true">MRHIAVAAAIALFLAPSPARAQLSGAASQAESIEPPWGLRFAPEVTEHPLPANSSPAVFGIGDSTNGDEDRDMSLKGSGEIRRDATLVKGDAVHYDVDRNVADAYGHVHVVDGYDVFTGPEAHLHVDANEGTMTTPTYHFHLTGGSGSAERIDLIDNERSVVHHGTYTACQCEDDPAWYLKASRFDMDQGSDEGIAHNGVLFFQGVPIFASPWLSFPLSGNRQSGLLPPTFSLSSTNGFDLTLPYYFNIAPNYDLTLTPRIMSKRGVMLTTNFRYLTPTYSGTATISYLPSDAITKTNRYSINIQHNQNFGDGFGAYINYSSVSDVNVTTDLSANNASLVNGQDIFQQEAGVTYNNGPWSVLARVQRWQSFSTSPPYNRDPELDVKYAKYNAGGFDFGAEADVTRFSISTADSTEGSRFTFNPFVSYPLSGPGWFITPKVQWHYVAYDLTSIGSGAPTGQPNNFSFNVPTFSLDSGLVFERSVRLFGTDYIQTLEPRLYYVYTPYRNQTFAPVFDTGEEDFGLAQIFTDNTFVGGDRVADLNRLTAAVTTRFINQATGDERARFVIAQEYYFTNPQVVLESGESVTDVRGTDIIVGGSIKIGAGFSTEQAVQYDEQHDRFDRTTSGFTWKPADREVVSLAYRYTRADEDLENEAENQIVASGQWPLSRRLYAVGQANFDIVAHHLVAGLLGVQYDADCWSLSLAVQKYTNVSTTTSVASSATRVLLQLQLKGLTKVDNGLSSQFRASIPGYTPLPSPAAPESRFSDYE</sequence>
<evidence type="ECO:0000259" key="3">
    <source>
        <dbReference type="Pfam" id="PF04453"/>
    </source>
</evidence>
<accession>A0A0J1CSX1</accession>
<evidence type="ECO:0000256" key="2">
    <source>
        <dbReference type="HAMAP-Rule" id="MF_01411"/>
    </source>
</evidence>
<dbReference type="Pfam" id="PF04453">
    <property type="entry name" value="LptD"/>
    <property type="match status" value="1"/>
</dbReference>
<dbReference type="PANTHER" id="PTHR30189">
    <property type="entry name" value="LPS-ASSEMBLY PROTEIN"/>
    <property type="match status" value="1"/>
</dbReference>
<keyword evidence="2" id="KW-0472">Membrane</keyword>
<comment type="caution">
    <text evidence="4">The sequence shown here is derived from an EMBL/GenBank/DDBJ whole genome shotgun (WGS) entry which is preliminary data.</text>
</comment>
<dbReference type="InterPro" id="IPR020889">
    <property type="entry name" value="LipoPS_assembly_LptD"/>
</dbReference>
<dbReference type="HAMAP" id="MF_01411">
    <property type="entry name" value="LPS_assembly_LptD"/>
    <property type="match status" value="1"/>
</dbReference>
<dbReference type="GO" id="GO:0015920">
    <property type="term" value="P:lipopolysaccharide transport"/>
    <property type="evidence" value="ECO:0007669"/>
    <property type="project" value="InterPro"/>
</dbReference>
<protein>
    <recommendedName>
        <fullName evidence="2">LPS-assembly protein LptD</fullName>
    </recommendedName>
</protein>
<organism evidence="4 5">
    <name type="scientific">Caballeronia mineralivorans PML1(12)</name>
    <dbReference type="NCBI Taxonomy" id="908627"/>
    <lineage>
        <taxon>Bacteria</taxon>
        <taxon>Pseudomonadati</taxon>
        <taxon>Pseudomonadota</taxon>
        <taxon>Betaproteobacteria</taxon>
        <taxon>Burkholderiales</taxon>
        <taxon>Burkholderiaceae</taxon>
        <taxon>Caballeronia</taxon>
    </lineage>
</organism>
<proteinExistence type="inferred from homology"/>
<dbReference type="EMBL" id="AEJF01000143">
    <property type="protein sequence ID" value="KLU23735.1"/>
    <property type="molecule type" value="Genomic_DNA"/>
</dbReference>
<gene>
    <name evidence="2" type="primary">lptD</name>
    <name evidence="4" type="ORF">EOS_24110</name>
</gene>
<comment type="subunit">
    <text evidence="2">Component of the lipopolysaccharide transport and assembly complex. Interacts with LptE and LptA.</text>
</comment>
<dbReference type="PATRIC" id="fig|908627.4.peg.5377"/>
<feature type="domain" description="LptD C-terminal" evidence="3">
    <location>
        <begin position="297"/>
        <end position="669"/>
    </location>
</feature>
<comment type="subcellular location">
    <subcellularLocation>
        <location evidence="2">Cell outer membrane</location>
    </subcellularLocation>
</comment>
<dbReference type="OrthoDB" id="9760225at2"/>